<evidence type="ECO:0000313" key="1">
    <source>
        <dbReference type="EMBL" id="GAA0436014.1"/>
    </source>
</evidence>
<sequence>MFYGGCAAQGRAGLLQGTCSCNLLVRCSCGPGFHGIELCREGGERMPLGSKGKTSSCPMSSLRQISYLKGKMATAGSDFGG</sequence>
<proteinExistence type="predicted"/>
<gene>
    <name evidence="1" type="ORF">GCM10010357_66840</name>
</gene>
<organism evidence="1 2">
    <name type="scientific">Streptomyces luteireticuli</name>
    <dbReference type="NCBI Taxonomy" id="173858"/>
    <lineage>
        <taxon>Bacteria</taxon>
        <taxon>Bacillati</taxon>
        <taxon>Actinomycetota</taxon>
        <taxon>Actinomycetes</taxon>
        <taxon>Kitasatosporales</taxon>
        <taxon>Streptomycetaceae</taxon>
        <taxon>Streptomyces</taxon>
    </lineage>
</organism>
<dbReference type="Proteomes" id="UP001500879">
    <property type="component" value="Unassembled WGS sequence"/>
</dbReference>
<accession>A0ABP3J0M9</accession>
<name>A0ABP3J0M9_9ACTN</name>
<keyword evidence="2" id="KW-1185">Reference proteome</keyword>
<evidence type="ECO:0000313" key="2">
    <source>
        <dbReference type="Proteomes" id="UP001500879"/>
    </source>
</evidence>
<reference evidence="2" key="1">
    <citation type="journal article" date="2019" name="Int. J. Syst. Evol. Microbiol.">
        <title>The Global Catalogue of Microorganisms (GCM) 10K type strain sequencing project: providing services to taxonomists for standard genome sequencing and annotation.</title>
        <authorList>
            <consortium name="The Broad Institute Genomics Platform"/>
            <consortium name="The Broad Institute Genome Sequencing Center for Infectious Disease"/>
            <person name="Wu L."/>
            <person name="Ma J."/>
        </authorList>
    </citation>
    <scope>NUCLEOTIDE SEQUENCE [LARGE SCALE GENOMIC DNA]</scope>
    <source>
        <strain evidence="2">JCM 4788</strain>
    </source>
</reference>
<comment type="caution">
    <text evidence="1">The sequence shown here is derived from an EMBL/GenBank/DDBJ whole genome shotgun (WGS) entry which is preliminary data.</text>
</comment>
<dbReference type="EMBL" id="BAAABX010000086">
    <property type="protein sequence ID" value="GAA0436014.1"/>
    <property type="molecule type" value="Genomic_DNA"/>
</dbReference>
<evidence type="ECO:0008006" key="3">
    <source>
        <dbReference type="Google" id="ProtNLM"/>
    </source>
</evidence>
<protein>
    <recommendedName>
        <fullName evidence="3">EGF-like domain-containing protein</fullName>
    </recommendedName>
</protein>